<gene>
    <name evidence="7" type="ORF">OU415_08905</name>
</gene>
<dbReference type="Pfam" id="PF00005">
    <property type="entry name" value="ABC_tran"/>
    <property type="match status" value="1"/>
</dbReference>
<proteinExistence type="inferred from homology"/>
<dbReference type="InterPro" id="IPR003593">
    <property type="entry name" value="AAA+_ATPase"/>
</dbReference>
<keyword evidence="3" id="KW-0547">Nucleotide-binding</keyword>
<comment type="similarity">
    <text evidence="1">Belongs to the ABC transporter superfamily.</text>
</comment>
<dbReference type="InterPro" id="IPR017871">
    <property type="entry name" value="ABC_transporter-like_CS"/>
</dbReference>
<keyword evidence="5" id="KW-0029">Amino-acid transport</keyword>
<dbReference type="RefSeq" id="WP_270948130.1">
    <property type="nucleotide sequence ID" value="NZ_JAQGLA010000009.1"/>
</dbReference>
<name>A0ABT4UWP4_9PSEU</name>
<dbReference type="SUPFAM" id="SSF52540">
    <property type="entry name" value="P-loop containing nucleoside triphosphate hydrolases"/>
    <property type="match status" value="1"/>
</dbReference>
<evidence type="ECO:0000256" key="5">
    <source>
        <dbReference type="ARBA" id="ARBA00022970"/>
    </source>
</evidence>
<evidence type="ECO:0000313" key="8">
    <source>
        <dbReference type="Proteomes" id="UP001210380"/>
    </source>
</evidence>
<dbReference type="InterPro" id="IPR003439">
    <property type="entry name" value="ABC_transporter-like_ATP-bd"/>
</dbReference>
<dbReference type="InterPro" id="IPR052156">
    <property type="entry name" value="BCAA_Transport_ATP-bd_LivF"/>
</dbReference>
<evidence type="ECO:0000256" key="4">
    <source>
        <dbReference type="ARBA" id="ARBA00022840"/>
    </source>
</evidence>
<dbReference type="Gene3D" id="3.40.50.300">
    <property type="entry name" value="P-loop containing nucleotide triphosphate hydrolases"/>
    <property type="match status" value="1"/>
</dbReference>
<keyword evidence="2" id="KW-0813">Transport</keyword>
<dbReference type="EMBL" id="JAQGLA010000009">
    <property type="protein sequence ID" value="MDA3625554.1"/>
    <property type="molecule type" value="Genomic_DNA"/>
</dbReference>
<keyword evidence="4 7" id="KW-0067">ATP-binding</keyword>
<evidence type="ECO:0000313" key="7">
    <source>
        <dbReference type="EMBL" id="MDA3625554.1"/>
    </source>
</evidence>
<accession>A0ABT4UWP4</accession>
<protein>
    <submittedName>
        <fullName evidence="7">ATP-binding cassette domain-containing protein</fullName>
    </submittedName>
</protein>
<dbReference type="SMART" id="SM00382">
    <property type="entry name" value="AAA"/>
    <property type="match status" value="1"/>
</dbReference>
<dbReference type="InterPro" id="IPR027417">
    <property type="entry name" value="P-loop_NTPase"/>
</dbReference>
<dbReference type="PANTHER" id="PTHR43820">
    <property type="entry name" value="HIGH-AFFINITY BRANCHED-CHAIN AMINO ACID TRANSPORT ATP-BINDING PROTEIN LIVF"/>
    <property type="match status" value="1"/>
</dbReference>
<evidence type="ECO:0000256" key="2">
    <source>
        <dbReference type="ARBA" id="ARBA00022448"/>
    </source>
</evidence>
<dbReference type="Proteomes" id="UP001210380">
    <property type="component" value="Unassembled WGS sequence"/>
</dbReference>
<evidence type="ECO:0000259" key="6">
    <source>
        <dbReference type="PROSITE" id="PS50893"/>
    </source>
</evidence>
<evidence type="ECO:0000256" key="1">
    <source>
        <dbReference type="ARBA" id="ARBA00005417"/>
    </source>
</evidence>
<evidence type="ECO:0000256" key="3">
    <source>
        <dbReference type="ARBA" id="ARBA00022741"/>
    </source>
</evidence>
<dbReference type="PROSITE" id="PS50893">
    <property type="entry name" value="ABC_TRANSPORTER_2"/>
    <property type="match status" value="1"/>
</dbReference>
<feature type="domain" description="ABC transporter" evidence="6">
    <location>
        <begin position="5"/>
        <end position="233"/>
    </location>
</feature>
<organism evidence="7 8">
    <name type="scientific">Saccharopolyspora oryzae</name>
    <dbReference type="NCBI Taxonomy" id="2997343"/>
    <lineage>
        <taxon>Bacteria</taxon>
        <taxon>Bacillati</taxon>
        <taxon>Actinomycetota</taxon>
        <taxon>Actinomycetes</taxon>
        <taxon>Pseudonocardiales</taxon>
        <taxon>Pseudonocardiaceae</taxon>
        <taxon>Saccharopolyspora</taxon>
    </lineage>
</organism>
<reference evidence="7 8" key="1">
    <citation type="submission" date="2022-11" db="EMBL/GenBank/DDBJ databases">
        <title>Draft genome sequence of Saccharopolyspora sp. WRP15-2 isolated from rhizosphere soils of wild rice in Thailand.</title>
        <authorList>
            <person name="Duangmal K."/>
            <person name="Kammanee S."/>
            <person name="Muangham S."/>
        </authorList>
    </citation>
    <scope>NUCLEOTIDE SEQUENCE [LARGE SCALE GENOMIC DNA]</scope>
    <source>
        <strain evidence="7 8">WRP15-2</strain>
    </source>
</reference>
<dbReference type="PROSITE" id="PS00211">
    <property type="entry name" value="ABC_TRANSPORTER_1"/>
    <property type="match status" value="1"/>
</dbReference>
<sequence>MSADLVVEDLDVSYGRATAVAGVSLTAPAGSVTALVGPNGAGKSSLLLAISGAVAAKGRILVGGIDVAAMPARERTQAGIALVPQGRQLFPRISVVDNLRVFAEHLRLPRSAVDSALDRFPVLRERADRLAGVLSGGEQQMLAVSRALLGEPELLLLDEMATGLAPAVVQRLAETAVALARSGVAVLLAAPELGMQRRIVDRGYVLVRGQIVSEETGAALEDAYRRSLGIGAGS</sequence>
<dbReference type="PANTHER" id="PTHR43820:SF4">
    <property type="entry name" value="HIGH-AFFINITY BRANCHED-CHAIN AMINO ACID TRANSPORT ATP-BINDING PROTEIN LIVF"/>
    <property type="match status" value="1"/>
</dbReference>
<dbReference type="GO" id="GO:0005524">
    <property type="term" value="F:ATP binding"/>
    <property type="evidence" value="ECO:0007669"/>
    <property type="project" value="UniProtKB-KW"/>
</dbReference>
<comment type="caution">
    <text evidence="7">The sequence shown here is derived from an EMBL/GenBank/DDBJ whole genome shotgun (WGS) entry which is preliminary data.</text>
</comment>
<keyword evidence="8" id="KW-1185">Reference proteome</keyword>